<keyword evidence="1" id="KW-1133">Transmembrane helix</keyword>
<keyword evidence="1" id="KW-0472">Membrane</keyword>
<dbReference type="AlphaFoldDB" id="A0A059Y382"/>
<reference evidence="3" key="1">
    <citation type="submission" date="2014-02" db="EMBL/GenBank/DDBJ databases">
        <title>Complete genome sequence and comparative genomic analysis of the nitrogen-fixing bacterium Leptospirillum ferriphilum YSK.</title>
        <authorList>
            <person name="Guo X."/>
            <person name="Yin H."/>
            <person name="Liang Y."/>
            <person name="Hu Q."/>
            <person name="Ma L."/>
            <person name="Xiao Y."/>
            <person name="Zhang X."/>
            <person name="Qiu G."/>
            <person name="Liu X."/>
        </authorList>
    </citation>
    <scope>NUCLEOTIDE SEQUENCE [LARGE SCALE GENOMIC DNA]</scope>
    <source>
        <strain evidence="3">YSK</strain>
    </source>
</reference>
<evidence type="ECO:0000313" key="2">
    <source>
        <dbReference type="EMBL" id="AIA31987.1"/>
    </source>
</evidence>
<sequence length="419" mass="47366">MPKTVVKRISHISRSLVAILGICLLSGFMVKSPSGHKKLQILPLPPEYSPARSDLFAAHGDRSFFFFNPQKSTDLWELSLYRPMGSSHYLGESWTRIPLPDLRSIHQIQDMAYARGMIFLSGVDENRTPILRSYLLSPKNTGNSTQRVVAHTDFYPPSGGVPVRELFYDHRTRVLWLLYDNGQIQIGPHILALHRTLLTDSPAGYLLLPGRKKAVAGPLLLPRVRKVSADSSCFSCSLSIFQRKRSEENQILEHPVRLPGRVRSHMGIWPLGQRTALFRDKEAFACHIPDRDFPRKLHPCLRVPEINLPMATLLTGSWLVLLTAPDEKAFRHLIALNAAYIDNRIRQGAPLKPGFLDHLSIKDGMDYTLPQNAHVDGTFSVSTARQAIFIGSRHLYRLTLYDRSPAHRTPVPKKDVFEP</sequence>
<evidence type="ECO:0000313" key="3">
    <source>
        <dbReference type="Proteomes" id="UP000027059"/>
    </source>
</evidence>
<organism evidence="2 3">
    <name type="scientific">Leptospirillum ferriphilum YSK</name>
    <dbReference type="NCBI Taxonomy" id="1441628"/>
    <lineage>
        <taxon>Bacteria</taxon>
        <taxon>Pseudomonadati</taxon>
        <taxon>Nitrospirota</taxon>
        <taxon>Nitrospiria</taxon>
        <taxon>Nitrospirales</taxon>
        <taxon>Nitrospiraceae</taxon>
        <taxon>Leptospirillum</taxon>
    </lineage>
</organism>
<evidence type="ECO:0000256" key="1">
    <source>
        <dbReference type="SAM" id="Phobius"/>
    </source>
</evidence>
<dbReference type="OrthoDB" id="9875364at2"/>
<dbReference type="HOGENOM" id="CLU_655212_0_0_0"/>
<dbReference type="KEGG" id="lfp:Y981_11665"/>
<protein>
    <submittedName>
        <fullName evidence="2">Uncharacterized protein</fullName>
    </submittedName>
</protein>
<dbReference type="RefSeq" id="WP_038506240.1">
    <property type="nucleotide sequence ID" value="NZ_CP007243.1"/>
</dbReference>
<feature type="transmembrane region" description="Helical" evidence="1">
    <location>
        <begin position="12"/>
        <end position="30"/>
    </location>
</feature>
<dbReference type="Proteomes" id="UP000027059">
    <property type="component" value="Chromosome"/>
</dbReference>
<proteinExistence type="predicted"/>
<gene>
    <name evidence="2" type="ORF">Y981_11665</name>
</gene>
<name>A0A059Y382_9BACT</name>
<dbReference type="EMBL" id="CP007243">
    <property type="protein sequence ID" value="AIA31987.1"/>
    <property type="molecule type" value="Genomic_DNA"/>
</dbReference>
<reference evidence="2 3" key="2">
    <citation type="journal article" date="2015" name="Biomed. Res. Int.">
        <title>Effects of Arsenite Resistance on the Growth and Functional Gene Expression of Leptospirillum ferriphilum and Acidithiobacillus thiooxidans in Pure Culture and Coculture.</title>
        <authorList>
            <person name="Jiang H."/>
            <person name="Liang Y."/>
            <person name="Yin H."/>
            <person name="Xiao Y."/>
            <person name="Guo X."/>
            <person name="Xu Y."/>
            <person name="Hu Q."/>
            <person name="Liu H."/>
            <person name="Liu X."/>
        </authorList>
    </citation>
    <scope>NUCLEOTIDE SEQUENCE [LARGE SCALE GENOMIC DNA]</scope>
    <source>
        <strain evidence="2 3">YSK</strain>
    </source>
</reference>
<keyword evidence="1" id="KW-0812">Transmembrane</keyword>
<accession>A0A059Y382</accession>
<keyword evidence="3" id="KW-1185">Reference proteome</keyword>